<protein>
    <recommendedName>
        <fullName evidence="2">VWFA domain-containing protein</fullName>
    </recommendedName>
</protein>
<keyword evidence="4" id="KW-1185">Reference proteome</keyword>
<dbReference type="OrthoDB" id="2142040at2759"/>
<proteinExistence type="predicted"/>
<evidence type="ECO:0000256" key="1">
    <source>
        <dbReference type="SAM" id="MobiDB-lite"/>
    </source>
</evidence>
<dbReference type="PANTHER" id="PTHR34706">
    <property type="entry name" value="SLR1338 PROTEIN"/>
    <property type="match status" value="1"/>
</dbReference>
<organism evidence="3 4">
    <name type="scientific">Polyplosphaeria fusca</name>
    <dbReference type="NCBI Taxonomy" id="682080"/>
    <lineage>
        <taxon>Eukaryota</taxon>
        <taxon>Fungi</taxon>
        <taxon>Dikarya</taxon>
        <taxon>Ascomycota</taxon>
        <taxon>Pezizomycotina</taxon>
        <taxon>Dothideomycetes</taxon>
        <taxon>Pleosporomycetidae</taxon>
        <taxon>Pleosporales</taxon>
        <taxon>Tetraplosphaeriaceae</taxon>
        <taxon>Polyplosphaeria</taxon>
    </lineage>
</organism>
<dbReference type="EMBL" id="ML996099">
    <property type="protein sequence ID" value="KAF2740806.1"/>
    <property type="molecule type" value="Genomic_DNA"/>
</dbReference>
<dbReference type="Proteomes" id="UP000799444">
    <property type="component" value="Unassembled WGS sequence"/>
</dbReference>
<feature type="compositionally biased region" description="Polar residues" evidence="1">
    <location>
        <begin position="14"/>
        <end position="30"/>
    </location>
</feature>
<dbReference type="InterPro" id="IPR002035">
    <property type="entry name" value="VWF_A"/>
</dbReference>
<dbReference type="Gene3D" id="3.40.50.410">
    <property type="entry name" value="von Willebrand factor, type A domain"/>
    <property type="match status" value="1"/>
</dbReference>
<evidence type="ECO:0000259" key="2">
    <source>
        <dbReference type="PROSITE" id="PS50234"/>
    </source>
</evidence>
<sequence>MSLTTTLLFDHGGASSTSNLPEQHFQSATNEHFADQPGMNAFSTPNDPPPAYTPGPSSDLGVQAVQAVSEASELDDRYAFLGTFDTIFLIDDSGSMAGGRWVHARNAIQTIAPICTKYDADGIDIHFLNQKDEPIFNNVKLSSTVMEIFTMVKPRGGTPTGQRLNNILKPYLERYAKRPTTTKPINIIIITDGEPSDDVESPIISAAKKLDKLDAESWQVGIQFFQVGKDAAAREHLKQLDDGLSELAGQPIRDIVDTVPFQGQGNGELTAEGILKCVLGAVNRRLDRNSRELHRPR</sequence>
<feature type="region of interest" description="Disordered" evidence="1">
    <location>
        <begin position="1"/>
        <end position="57"/>
    </location>
</feature>
<name>A0A9P4V8P2_9PLEO</name>
<evidence type="ECO:0000313" key="4">
    <source>
        <dbReference type="Proteomes" id="UP000799444"/>
    </source>
</evidence>
<gene>
    <name evidence="3" type="ORF">EJ04DRAFT_539996</name>
</gene>
<dbReference type="Pfam" id="PF00092">
    <property type="entry name" value="VWA"/>
    <property type="match status" value="1"/>
</dbReference>
<evidence type="ECO:0000313" key="3">
    <source>
        <dbReference type="EMBL" id="KAF2740806.1"/>
    </source>
</evidence>
<dbReference type="InterPro" id="IPR036465">
    <property type="entry name" value="vWFA_dom_sf"/>
</dbReference>
<dbReference type="AlphaFoldDB" id="A0A9P4V8P2"/>
<feature type="domain" description="VWFA" evidence="2">
    <location>
        <begin position="85"/>
        <end position="278"/>
    </location>
</feature>
<dbReference type="SUPFAM" id="SSF53300">
    <property type="entry name" value="vWA-like"/>
    <property type="match status" value="1"/>
</dbReference>
<accession>A0A9P4V8P2</accession>
<dbReference type="PROSITE" id="PS50234">
    <property type="entry name" value="VWFA"/>
    <property type="match status" value="1"/>
</dbReference>
<comment type="caution">
    <text evidence="3">The sequence shown here is derived from an EMBL/GenBank/DDBJ whole genome shotgun (WGS) entry which is preliminary data.</text>
</comment>
<dbReference type="SMART" id="SM00327">
    <property type="entry name" value="VWA"/>
    <property type="match status" value="1"/>
</dbReference>
<dbReference type="PANTHER" id="PTHR34706:SF1">
    <property type="entry name" value="VWFA DOMAIN-CONTAINING PROTEIN"/>
    <property type="match status" value="1"/>
</dbReference>
<reference evidence="3" key="1">
    <citation type="journal article" date="2020" name="Stud. Mycol.">
        <title>101 Dothideomycetes genomes: a test case for predicting lifestyles and emergence of pathogens.</title>
        <authorList>
            <person name="Haridas S."/>
            <person name="Albert R."/>
            <person name="Binder M."/>
            <person name="Bloem J."/>
            <person name="Labutti K."/>
            <person name="Salamov A."/>
            <person name="Andreopoulos B."/>
            <person name="Baker S."/>
            <person name="Barry K."/>
            <person name="Bills G."/>
            <person name="Bluhm B."/>
            <person name="Cannon C."/>
            <person name="Castanera R."/>
            <person name="Culley D."/>
            <person name="Daum C."/>
            <person name="Ezra D."/>
            <person name="Gonzalez J."/>
            <person name="Henrissat B."/>
            <person name="Kuo A."/>
            <person name="Liang C."/>
            <person name="Lipzen A."/>
            <person name="Lutzoni F."/>
            <person name="Magnuson J."/>
            <person name="Mondo S."/>
            <person name="Nolan M."/>
            <person name="Ohm R."/>
            <person name="Pangilinan J."/>
            <person name="Park H.-J."/>
            <person name="Ramirez L."/>
            <person name="Alfaro M."/>
            <person name="Sun H."/>
            <person name="Tritt A."/>
            <person name="Yoshinaga Y."/>
            <person name="Zwiers L.-H."/>
            <person name="Turgeon B."/>
            <person name="Goodwin S."/>
            <person name="Spatafora J."/>
            <person name="Crous P."/>
            <person name="Grigoriev I."/>
        </authorList>
    </citation>
    <scope>NUCLEOTIDE SEQUENCE</scope>
    <source>
        <strain evidence="3">CBS 125425</strain>
    </source>
</reference>